<accession>A0ABQ9FUD4</accession>
<keyword evidence="5" id="KW-0130">Cell adhesion</keyword>
<dbReference type="EMBL" id="JARBDR010000214">
    <property type="protein sequence ID" value="KAJ8319318.1"/>
    <property type="molecule type" value="Genomic_DNA"/>
</dbReference>
<gene>
    <name evidence="10" type="ORF">KUTeg_004409</name>
</gene>
<dbReference type="Gene3D" id="2.60.40.60">
    <property type="entry name" value="Cadherins"/>
    <property type="match status" value="1"/>
</dbReference>
<dbReference type="CDD" id="cd11304">
    <property type="entry name" value="Cadherin_repeat"/>
    <property type="match status" value="1"/>
</dbReference>
<sequence length="127" mass="14272">MESVYENATIGTTVTTVTAKDPDNGLGGSVTYSMEAADEEYKNTFKIDPIRGHITIDRKLDYEKHNSYRFVITATSSLFSVIKGDYQNFDLNKTTGWITIKHALDRDEGEVRKRGGVYAMHVQVSKT</sequence>
<dbReference type="InterPro" id="IPR050971">
    <property type="entry name" value="Cadherin-domain_protein"/>
</dbReference>
<organism evidence="10 11">
    <name type="scientific">Tegillarca granosa</name>
    <name type="common">Malaysian cockle</name>
    <name type="synonym">Anadara granosa</name>
    <dbReference type="NCBI Taxonomy" id="220873"/>
    <lineage>
        <taxon>Eukaryota</taxon>
        <taxon>Metazoa</taxon>
        <taxon>Spiralia</taxon>
        <taxon>Lophotrochozoa</taxon>
        <taxon>Mollusca</taxon>
        <taxon>Bivalvia</taxon>
        <taxon>Autobranchia</taxon>
        <taxon>Pteriomorphia</taxon>
        <taxon>Arcoida</taxon>
        <taxon>Arcoidea</taxon>
        <taxon>Arcidae</taxon>
        <taxon>Tegillarca</taxon>
    </lineage>
</organism>
<protein>
    <recommendedName>
        <fullName evidence="9">Cadherin domain-containing protein</fullName>
    </recommendedName>
</protein>
<evidence type="ECO:0000256" key="8">
    <source>
        <dbReference type="PROSITE-ProRule" id="PRU00043"/>
    </source>
</evidence>
<evidence type="ECO:0000256" key="6">
    <source>
        <dbReference type="ARBA" id="ARBA00022989"/>
    </source>
</evidence>
<dbReference type="Proteomes" id="UP001217089">
    <property type="component" value="Unassembled WGS sequence"/>
</dbReference>
<dbReference type="InterPro" id="IPR015919">
    <property type="entry name" value="Cadherin-like_sf"/>
</dbReference>
<feature type="domain" description="Cadherin" evidence="9">
    <location>
        <begin position="3"/>
        <end position="77"/>
    </location>
</feature>
<dbReference type="PROSITE" id="PS50268">
    <property type="entry name" value="CADHERIN_2"/>
    <property type="match status" value="1"/>
</dbReference>
<keyword evidence="4 8" id="KW-0106">Calcium</keyword>
<proteinExistence type="predicted"/>
<keyword evidence="3" id="KW-0677">Repeat</keyword>
<evidence type="ECO:0000259" key="9">
    <source>
        <dbReference type="PROSITE" id="PS50268"/>
    </source>
</evidence>
<keyword evidence="7" id="KW-0472">Membrane</keyword>
<comment type="caution">
    <text evidence="10">The sequence shown here is derived from an EMBL/GenBank/DDBJ whole genome shotgun (WGS) entry which is preliminary data.</text>
</comment>
<reference evidence="10 11" key="1">
    <citation type="submission" date="2022-12" db="EMBL/GenBank/DDBJ databases">
        <title>Chromosome-level genome of Tegillarca granosa.</title>
        <authorList>
            <person name="Kim J."/>
        </authorList>
    </citation>
    <scope>NUCLEOTIDE SEQUENCE [LARGE SCALE GENOMIC DNA]</scope>
    <source>
        <strain evidence="10">Teg-2019</strain>
        <tissue evidence="10">Adductor muscle</tissue>
    </source>
</reference>
<evidence type="ECO:0000256" key="2">
    <source>
        <dbReference type="ARBA" id="ARBA00022692"/>
    </source>
</evidence>
<name>A0ABQ9FUD4_TEGGR</name>
<evidence type="ECO:0000313" key="10">
    <source>
        <dbReference type="EMBL" id="KAJ8319318.1"/>
    </source>
</evidence>
<dbReference type="PANTHER" id="PTHR24025">
    <property type="entry name" value="DESMOGLEIN FAMILY MEMBER"/>
    <property type="match status" value="1"/>
</dbReference>
<dbReference type="InterPro" id="IPR002126">
    <property type="entry name" value="Cadherin-like_dom"/>
</dbReference>
<keyword evidence="11" id="KW-1185">Reference proteome</keyword>
<evidence type="ECO:0000256" key="5">
    <source>
        <dbReference type="ARBA" id="ARBA00022889"/>
    </source>
</evidence>
<evidence type="ECO:0000256" key="7">
    <source>
        <dbReference type="ARBA" id="ARBA00023136"/>
    </source>
</evidence>
<evidence type="ECO:0000256" key="1">
    <source>
        <dbReference type="ARBA" id="ARBA00004370"/>
    </source>
</evidence>
<dbReference type="Pfam" id="PF00028">
    <property type="entry name" value="Cadherin"/>
    <property type="match status" value="1"/>
</dbReference>
<evidence type="ECO:0000256" key="3">
    <source>
        <dbReference type="ARBA" id="ARBA00022737"/>
    </source>
</evidence>
<evidence type="ECO:0000313" key="11">
    <source>
        <dbReference type="Proteomes" id="UP001217089"/>
    </source>
</evidence>
<keyword evidence="2" id="KW-0812">Transmembrane</keyword>
<keyword evidence="6" id="KW-1133">Transmembrane helix</keyword>
<dbReference type="SUPFAM" id="SSF49313">
    <property type="entry name" value="Cadherin-like"/>
    <property type="match status" value="1"/>
</dbReference>
<dbReference type="PANTHER" id="PTHR24025:SF23">
    <property type="entry name" value="NEURAL-CADHERIN"/>
    <property type="match status" value="1"/>
</dbReference>
<comment type="subcellular location">
    <subcellularLocation>
        <location evidence="1">Membrane</location>
    </subcellularLocation>
</comment>
<evidence type="ECO:0000256" key="4">
    <source>
        <dbReference type="ARBA" id="ARBA00022837"/>
    </source>
</evidence>